<evidence type="ECO:0000313" key="1">
    <source>
        <dbReference type="EMBL" id="QRC91040.1"/>
    </source>
</evidence>
<dbReference type="AlphaFoldDB" id="A0A7U2ETX1"/>
<sequence length="241" mass="26486">MGEPETLNRRLAHPRCLSNKSNNSLAAHALRSIQTTTPVTDVLDLTDTAPTRPRSKPLWHLCQLACFEARPHSRNPWLSLHWVSVSARLDPHSSHRPRRALPQPLPTANIFIPAGVCPNRRAHIRCGYFSRSCPAPSVGPLVVCTRETLWETLSHCAISRNRSPGAASQVPRLCDSRAPCAPCALPTAGFLPSSPLPVRPTWTRQFVCTARRLNTTFSNTNTDTTTTTTPQPAAATPLFHC</sequence>
<dbReference type="VEuPathDB" id="FungiDB:JI435_005470"/>
<dbReference type="Proteomes" id="UP000663193">
    <property type="component" value="Chromosome 1"/>
</dbReference>
<protein>
    <submittedName>
        <fullName evidence="1">Uncharacterized protein</fullName>
    </submittedName>
</protein>
<gene>
    <name evidence="1" type="ORF">JI435_005470</name>
</gene>
<organism evidence="1 2">
    <name type="scientific">Phaeosphaeria nodorum (strain SN15 / ATCC MYA-4574 / FGSC 10173)</name>
    <name type="common">Glume blotch fungus</name>
    <name type="synonym">Parastagonospora nodorum</name>
    <dbReference type="NCBI Taxonomy" id="321614"/>
    <lineage>
        <taxon>Eukaryota</taxon>
        <taxon>Fungi</taxon>
        <taxon>Dikarya</taxon>
        <taxon>Ascomycota</taxon>
        <taxon>Pezizomycotina</taxon>
        <taxon>Dothideomycetes</taxon>
        <taxon>Pleosporomycetidae</taxon>
        <taxon>Pleosporales</taxon>
        <taxon>Pleosporineae</taxon>
        <taxon>Phaeosphaeriaceae</taxon>
        <taxon>Parastagonospora</taxon>
    </lineage>
</organism>
<name>A0A7U2ETX1_PHANO</name>
<reference evidence="2" key="1">
    <citation type="journal article" date="2021" name="BMC Genomics">
        <title>Chromosome-level genome assembly and manually-curated proteome of model necrotroph Parastagonospora nodorum Sn15 reveals a genome-wide trove of candidate effector homologs, and redundancy of virulence-related functions within an accessory chromosome.</title>
        <authorList>
            <person name="Bertazzoni S."/>
            <person name="Jones D.A.B."/>
            <person name="Phan H.T."/>
            <person name="Tan K.-C."/>
            <person name="Hane J.K."/>
        </authorList>
    </citation>
    <scope>NUCLEOTIDE SEQUENCE [LARGE SCALE GENOMIC DNA]</scope>
    <source>
        <strain evidence="2">SN15 / ATCC MYA-4574 / FGSC 10173)</strain>
    </source>
</reference>
<dbReference type="EMBL" id="CP069023">
    <property type="protein sequence ID" value="QRC91040.1"/>
    <property type="molecule type" value="Genomic_DNA"/>
</dbReference>
<keyword evidence="2" id="KW-1185">Reference proteome</keyword>
<evidence type="ECO:0000313" key="2">
    <source>
        <dbReference type="Proteomes" id="UP000663193"/>
    </source>
</evidence>
<proteinExistence type="predicted"/>
<accession>A0A7U2ETX1</accession>